<evidence type="ECO:0000313" key="13">
    <source>
        <dbReference type="EMBL" id="PCH43299.1"/>
    </source>
</evidence>
<evidence type="ECO:0000256" key="5">
    <source>
        <dbReference type="ARBA" id="ARBA00022692"/>
    </source>
</evidence>
<evidence type="ECO:0000256" key="10">
    <source>
        <dbReference type="ARBA" id="ARBA00023033"/>
    </source>
</evidence>
<reference evidence="13 14" key="1">
    <citation type="journal article" date="2012" name="Science">
        <title>The Paleozoic origin of enzymatic lignin decomposition reconstructed from 31 fungal genomes.</title>
        <authorList>
            <person name="Floudas D."/>
            <person name="Binder M."/>
            <person name="Riley R."/>
            <person name="Barry K."/>
            <person name="Blanchette R.A."/>
            <person name="Henrissat B."/>
            <person name="Martinez A.T."/>
            <person name="Otillar R."/>
            <person name="Spatafora J.W."/>
            <person name="Yadav J.S."/>
            <person name="Aerts A."/>
            <person name="Benoit I."/>
            <person name="Boyd A."/>
            <person name="Carlson A."/>
            <person name="Copeland A."/>
            <person name="Coutinho P.M."/>
            <person name="de Vries R.P."/>
            <person name="Ferreira P."/>
            <person name="Findley K."/>
            <person name="Foster B."/>
            <person name="Gaskell J."/>
            <person name="Glotzer D."/>
            <person name="Gorecki P."/>
            <person name="Heitman J."/>
            <person name="Hesse C."/>
            <person name="Hori C."/>
            <person name="Igarashi K."/>
            <person name="Jurgens J.A."/>
            <person name="Kallen N."/>
            <person name="Kersten P."/>
            <person name="Kohler A."/>
            <person name="Kuees U."/>
            <person name="Kumar T.K.A."/>
            <person name="Kuo A."/>
            <person name="LaButti K."/>
            <person name="Larrondo L.F."/>
            <person name="Lindquist E."/>
            <person name="Ling A."/>
            <person name="Lombard V."/>
            <person name="Lucas S."/>
            <person name="Lundell T."/>
            <person name="Martin R."/>
            <person name="McLaughlin D.J."/>
            <person name="Morgenstern I."/>
            <person name="Morin E."/>
            <person name="Murat C."/>
            <person name="Nagy L.G."/>
            <person name="Nolan M."/>
            <person name="Ohm R.A."/>
            <person name="Patyshakuliyeva A."/>
            <person name="Rokas A."/>
            <person name="Ruiz-Duenas F.J."/>
            <person name="Sabat G."/>
            <person name="Salamov A."/>
            <person name="Samejima M."/>
            <person name="Schmutz J."/>
            <person name="Slot J.C."/>
            <person name="St John F."/>
            <person name="Stenlid J."/>
            <person name="Sun H."/>
            <person name="Sun S."/>
            <person name="Syed K."/>
            <person name="Tsang A."/>
            <person name="Wiebenga A."/>
            <person name="Young D."/>
            <person name="Pisabarro A."/>
            <person name="Eastwood D.C."/>
            <person name="Martin F."/>
            <person name="Cullen D."/>
            <person name="Grigoriev I.V."/>
            <person name="Hibbett D.S."/>
        </authorList>
    </citation>
    <scope>NUCLEOTIDE SEQUENCE [LARGE SCALE GENOMIC DNA]</scope>
    <source>
        <strain evidence="13 14">MD-104</strain>
    </source>
</reference>
<keyword evidence="9" id="KW-0408">Iron</keyword>
<feature type="chain" id="PRO_5013864038" description="Cytochrome P450" evidence="12">
    <location>
        <begin position="28"/>
        <end position="70"/>
    </location>
</feature>
<dbReference type="InterPro" id="IPR036396">
    <property type="entry name" value="Cyt_P450_sf"/>
</dbReference>
<dbReference type="OMA" id="FGRHICP"/>
<evidence type="ECO:0000256" key="8">
    <source>
        <dbReference type="ARBA" id="ARBA00023002"/>
    </source>
</evidence>
<keyword evidence="12" id="KW-0732">Signal</keyword>
<organism evidence="13 14">
    <name type="scientific">Wolfiporia cocos (strain MD-104)</name>
    <name type="common">Brown rot fungus</name>
    <dbReference type="NCBI Taxonomy" id="742152"/>
    <lineage>
        <taxon>Eukaryota</taxon>
        <taxon>Fungi</taxon>
        <taxon>Dikarya</taxon>
        <taxon>Basidiomycota</taxon>
        <taxon>Agaricomycotina</taxon>
        <taxon>Agaricomycetes</taxon>
        <taxon>Polyporales</taxon>
        <taxon>Phaeolaceae</taxon>
        <taxon>Wolfiporia</taxon>
    </lineage>
</organism>
<keyword evidence="8" id="KW-0560">Oxidoreductase</keyword>
<accession>A0A2H3JWM0</accession>
<evidence type="ECO:0000256" key="1">
    <source>
        <dbReference type="ARBA" id="ARBA00001971"/>
    </source>
</evidence>
<evidence type="ECO:0000256" key="9">
    <source>
        <dbReference type="ARBA" id="ARBA00023004"/>
    </source>
</evidence>
<evidence type="ECO:0008006" key="15">
    <source>
        <dbReference type="Google" id="ProtNLM"/>
    </source>
</evidence>
<dbReference type="PANTHER" id="PTHR46300">
    <property type="entry name" value="P450, PUTATIVE (EUROFUNG)-RELATED-RELATED"/>
    <property type="match status" value="1"/>
</dbReference>
<evidence type="ECO:0000256" key="6">
    <source>
        <dbReference type="ARBA" id="ARBA00022723"/>
    </source>
</evidence>
<protein>
    <recommendedName>
        <fullName evidence="15">Cytochrome P450</fullName>
    </recommendedName>
</protein>
<dbReference type="Gene3D" id="1.10.630.10">
    <property type="entry name" value="Cytochrome P450"/>
    <property type="match status" value="1"/>
</dbReference>
<dbReference type="AlphaFoldDB" id="A0A2H3JWM0"/>
<comment type="subcellular location">
    <subcellularLocation>
        <location evidence="2">Membrane</location>
    </subcellularLocation>
</comment>
<evidence type="ECO:0000256" key="7">
    <source>
        <dbReference type="ARBA" id="ARBA00022989"/>
    </source>
</evidence>
<keyword evidence="14" id="KW-1185">Reference proteome</keyword>
<dbReference type="GO" id="GO:0016705">
    <property type="term" value="F:oxidoreductase activity, acting on paired donors, with incorporation or reduction of molecular oxygen"/>
    <property type="evidence" value="ECO:0007669"/>
    <property type="project" value="InterPro"/>
</dbReference>
<dbReference type="GO" id="GO:0020037">
    <property type="term" value="F:heme binding"/>
    <property type="evidence" value="ECO:0007669"/>
    <property type="project" value="InterPro"/>
</dbReference>
<evidence type="ECO:0000256" key="4">
    <source>
        <dbReference type="ARBA" id="ARBA00022617"/>
    </source>
</evidence>
<dbReference type="PANTHER" id="PTHR46300:SF5">
    <property type="entry name" value="CYTOCHROME P450"/>
    <property type="match status" value="1"/>
</dbReference>
<comment type="similarity">
    <text evidence="3">Belongs to the cytochrome P450 family.</text>
</comment>
<dbReference type="GO" id="GO:0004497">
    <property type="term" value="F:monooxygenase activity"/>
    <property type="evidence" value="ECO:0007669"/>
    <property type="project" value="UniProtKB-KW"/>
</dbReference>
<evidence type="ECO:0000256" key="12">
    <source>
        <dbReference type="SAM" id="SignalP"/>
    </source>
</evidence>
<sequence>RVCPGRQFADISVWLAIACVIATMTISKKRDSNGNEITPEVIYTSGIVPHVVSFPCVILPRSKQAEHLIS</sequence>
<gene>
    <name evidence="13" type="ORF">WOLCODRAFT_74047</name>
</gene>
<keyword evidence="7" id="KW-1133">Transmembrane helix</keyword>
<feature type="signal peptide" evidence="12">
    <location>
        <begin position="1"/>
        <end position="27"/>
    </location>
</feature>
<keyword evidence="6" id="KW-0479">Metal-binding</keyword>
<dbReference type="Proteomes" id="UP000218811">
    <property type="component" value="Unassembled WGS sequence"/>
</dbReference>
<comment type="cofactor">
    <cofactor evidence="1">
        <name>heme</name>
        <dbReference type="ChEBI" id="CHEBI:30413"/>
    </cofactor>
</comment>
<keyword evidence="4" id="KW-0349">Heme</keyword>
<evidence type="ECO:0000256" key="11">
    <source>
        <dbReference type="ARBA" id="ARBA00023136"/>
    </source>
</evidence>
<name>A0A2H3JWM0_WOLCO</name>
<evidence type="ECO:0000313" key="14">
    <source>
        <dbReference type="Proteomes" id="UP000218811"/>
    </source>
</evidence>
<dbReference type="GO" id="GO:0005506">
    <property type="term" value="F:iron ion binding"/>
    <property type="evidence" value="ECO:0007669"/>
    <property type="project" value="InterPro"/>
</dbReference>
<feature type="non-terminal residue" evidence="13">
    <location>
        <position position="1"/>
    </location>
</feature>
<keyword evidence="5" id="KW-0812">Transmembrane</keyword>
<proteinExistence type="inferred from homology"/>
<dbReference type="InterPro" id="IPR050364">
    <property type="entry name" value="Cytochrome_P450_fung"/>
</dbReference>
<dbReference type="GO" id="GO:0016020">
    <property type="term" value="C:membrane"/>
    <property type="evidence" value="ECO:0007669"/>
    <property type="project" value="UniProtKB-SubCell"/>
</dbReference>
<keyword evidence="10" id="KW-0503">Monooxygenase</keyword>
<dbReference type="EMBL" id="KB468135">
    <property type="protein sequence ID" value="PCH43299.1"/>
    <property type="molecule type" value="Genomic_DNA"/>
</dbReference>
<evidence type="ECO:0000256" key="3">
    <source>
        <dbReference type="ARBA" id="ARBA00010617"/>
    </source>
</evidence>
<keyword evidence="11" id="KW-0472">Membrane</keyword>
<dbReference type="OrthoDB" id="3255500at2759"/>
<evidence type="ECO:0000256" key="2">
    <source>
        <dbReference type="ARBA" id="ARBA00004370"/>
    </source>
</evidence>